<evidence type="ECO:0000313" key="3">
    <source>
        <dbReference type="Proteomes" id="UP000029079"/>
    </source>
</evidence>
<accession>A0A075U157</accession>
<evidence type="ECO:0000313" key="2">
    <source>
        <dbReference type="EMBL" id="AIM63267.1"/>
    </source>
</evidence>
<dbReference type="RefSeq" id="WP_009496130.1">
    <property type="nucleotide sequence ID" value="NZ_CP009223.1"/>
</dbReference>
<dbReference type="KEGG" id="wct:WS74_1015"/>
<protein>
    <submittedName>
        <fullName evidence="2">Uncharacterized protein</fullName>
    </submittedName>
</protein>
<name>A0A075U157_9LACO</name>
<feature type="transmembrane region" description="Helical" evidence="1">
    <location>
        <begin position="66"/>
        <end position="85"/>
    </location>
</feature>
<dbReference type="STRING" id="759620.WS105_1011"/>
<feature type="transmembrane region" description="Helical" evidence="1">
    <location>
        <begin position="7"/>
        <end position="33"/>
    </location>
</feature>
<keyword evidence="1" id="KW-1133">Transmembrane helix</keyword>
<dbReference type="KEGG" id="wci:WS105_1011"/>
<keyword evidence="1" id="KW-0812">Transmembrane</keyword>
<dbReference type="AlphaFoldDB" id="A0A075U157"/>
<dbReference type="PATRIC" id="fig|759620.7.peg.975"/>
<sequence length="91" mass="10284">MSNLKKWANVLAPVVNSLWYNVALIVVMLSQLMIRRQSLIILAMLMIFVFFGVQLLTQDLTKRQRILYSLILGLNAATVLMLAWATTFGAV</sequence>
<keyword evidence="3" id="KW-1185">Reference proteome</keyword>
<reference evidence="3" key="2">
    <citation type="submission" date="2014-08" db="EMBL/GenBank/DDBJ databases">
        <title>Complete genome of Weissella ceti strain WS74 isolated from diseased rainbow trout in Brazil.</title>
        <authorList>
            <person name="Figueiredo H.C.P."/>
            <person name="Leal C.A.G."/>
            <person name="Pereira F.L."/>
            <person name="Soares S.C."/>
            <person name="Dorella F.A."/>
            <person name="Carvalho A.F."/>
            <person name="Azevedo V.A.C."/>
        </authorList>
    </citation>
    <scope>NUCLEOTIDE SEQUENCE [LARGE SCALE GENOMIC DNA]</scope>
    <source>
        <strain evidence="3">WS74</strain>
    </source>
</reference>
<proteinExistence type="predicted"/>
<dbReference type="EMBL" id="CP009223">
    <property type="protein sequence ID" value="AIM63267.1"/>
    <property type="molecule type" value="Genomic_DNA"/>
</dbReference>
<organism evidence="2 3">
    <name type="scientific">Weissella ceti</name>
    <dbReference type="NCBI Taxonomy" id="759620"/>
    <lineage>
        <taxon>Bacteria</taxon>
        <taxon>Bacillati</taxon>
        <taxon>Bacillota</taxon>
        <taxon>Bacilli</taxon>
        <taxon>Lactobacillales</taxon>
        <taxon>Lactobacillaceae</taxon>
        <taxon>Weissella</taxon>
    </lineage>
</organism>
<dbReference type="Proteomes" id="UP000029079">
    <property type="component" value="Chromosome"/>
</dbReference>
<keyword evidence="1" id="KW-0472">Membrane</keyword>
<feature type="transmembrane region" description="Helical" evidence="1">
    <location>
        <begin position="39"/>
        <end position="57"/>
    </location>
</feature>
<evidence type="ECO:0000256" key="1">
    <source>
        <dbReference type="SAM" id="Phobius"/>
    </source>
</evidence>
<gene>
    <name evidence="2" type="ORF">WS74_1015</name>
</gene>
<reference evidence="2 3" key="1">
    <citation type="journal article" date="2014" name="Genome Announc.">
        <title>Complete Genome Sequences of Fish Pathogenic Weissella ceti Strains WS74 and WS105.</title>
        <authorList>
            <person name="Figueiredo H.C."/>
            <person name="Leal C.A."/>
            <person name="Dorella F.A."/>
            <person name="Carvalho A.F."/>
            <person name="Soares S.C."/>
            <person name="Pereira F.L."/>
            <person name="Azevedo V.A."/>
        </authorList>
    </citation>
    <scope>NUCLEOTIDE SEQUENCE [LARGE SCALE GENOMIC DNA]</scope>
    <source>
        <strain evidence="2 3">WS74</strain>
    </source>
</reference>
<dbReference type="KEGG" id="wce:WS08_0949"/>